<accession>A0A2J7TLU7</accession>
<evidence type="ECO:0000313" key="10">
    <source>
        <dbReference type="Proteomes" id="UP000236286"/>
    </source>
</evidence>
<dbReference type="InterPro" id="IPR002109">
    <property type="entry name" value="Glutaredoxin"/>
</dbReference>
<evidence type="ECO:0000256" key="4">
    <source>
        <dbReference type="ARBA" id="ARBA00022982"/>
    </source>
</evidence>
<evidence type="ECO:0000259" key="8">
    <source>
        <dbReference type="Pfam" id="PF00462"/>
    </source>
</evidence>
<evidence type="ECO:0000256" key="2">
    <source>
        <dbReference type="ARBA" id="ARBA00007787"/>
    </source>
</evidence>
<name>A0A2J7TLU7_METSI</name>
<dbReference type="RefSeq" id="WP_102842043.1">
    <property type="nucleotide sequence ID" value="NZ_PDZR01000001.1"/>
</dbReference>
<sequence length="87" mass="9757">MAQITIYTTTTCPYCIRAKALLEKKNLEFTEISVDGNPKLRSELAERTGRTSVPQVFVGESHVGGCDDLYELHYDGKLEQLIADHAR</sequence>
<dbReference type="Proteomes" id="UP000236286">
    <property type="component" value="Unassembled WGS sequence"/>
</dbReference>
<dbReference type="Gene3D" id="3.40.30.10">
    <property type="entry name" value="Glutaredoxin"/>
    <property type="match status" value="1"/>
</dbReference>
<keyword evidence="5" id="KW-1015">Disulfide bond</keyword>
<keyword evidence="4 7" id="KW-0249">Electron transport</keyword>
<keyword evidence="6 7" id="KW-0676">Redox-active center</keyword>
<proteinExistence type="inferred from homology"/>
<dbReference type="GO" id="GO:0015038">
    <property type="term" value="F:glutathione disulfide oxidoreductase activity"/>
    <property type="evidence" value="ECO:0007669"/>
    <property type="project" value="UniProtKB-UniRule"/>
</dbReference>
<dbReference type="NCBIfam" id="TIGR02181">
    <property type="entry name" value="GRX_bact"/>
    <property type="match status" value="1"/>
</dbReference>
<gene>
    <name evidence="9" type="primary">grxC</name>
    <name evidence="9" type="ORF">CR492_02190</name>
</gene>
<dbReference type="FunFam" id="3.40.30.10:FF:000018">
    <property type="entry name" value="Glutaredoxin"/>
    <property type="match status" value="1"/>
</dbReference>
<dbReference type="Pfam" id="PF00462">
    <property type="entry name" value="Glutaredoxin"/>
    <property type="match status" value="1"/>
</dbReference>
<organism evidence="9 10">
    <name type="scientific">Methylocella silvestris</name>
    <dbReference type="NCBI Taxonomy" id="199596"/>
    <lineage>
        <taxon>Bacteria</taxon>
        <taxon>Pseudomonadati</taxon>
        <taxon>Pseudomonadota</taxon>
        <taxon>Alphaproteobacteria</taxon>
        <taxon>Hyphomicrobiales</taxon>
        <taxon>Beijerinckiaceae</taxon>
        <taxon>Methylocella</taxon>
    </lineage>
</organism>
<dbReference type="InterPro" id="IPR011767">
    <property type="entry name" value="GLR_AS"/>
</dbReference>
<comment type="function">
    <text evidence="1 7">Has a glutathione-disulfide oxidoreductase activity in the presence of NADPH and glutathione reductase. Reduces low molecular weight disulfides and proteins.</text>
</comment>
<comment type="similarity">
    <text evidence="2 7">Belongs to the glutaredoxin family.</text>
</comment>
<dbReference type="SUPFAM" id="SSF52833">
    <property type="entry name" value="Thioredoxin-like"/>
    <property type="match status" value="1"/>
</dbReference>
<dbReference type="PROSITE" id="PS51354">
    <property type="entry name" value="GLUTAREDOXIN_2"/>
    <property type="match status" value="1"/>
</dbReference>
<feature type="domain" description="Glutaredoxin" evidence="8">
    <location>
        <begin position="4"/>
        <end position="63"/>
    </location>
</feature>
<dbReference type="GO" id="GO:0034599">
    <property type="term" value="P:cellular response to oxidative stress"/>
    <property type="evidence" value="ECO:0007669"/>
    <property type="project" value="TreeGrafter"/>
</dbReference>
<evidence type="ECO:0000256" key="1">
    <source>
        <dbReference type="ARBA" id="ARBA00002549"/>
    </source>
</evidence>
<dbReference type="InterPro" id="IPR036249">
    <property type="entry name" value="Thioredoxin-like_sf"/>
</dbReference>
<protein>
    <recommendedName>
        <fullName evidence="7">Glutaredoxin</fullName>
    </recommendedName>
</protein>
<reference evidence="9 10" key="1">
    <citation type="submission" date="2017-10" db="EMBL/GenBank/DDBJ databases">
        <title>Genome announcement of Methylocella silvestris TVC from permafrost.</title>
        <authorList>
            <person name="Wang J."/>
            <person name="Geng K."/>
            <person name="Ul-Haque F."/>
            <person name="Crombie A.T."/>
            <person name="Street L.E."/>
            <person name="Wookey P.A."/>
            <person name="Murrell J.C."/>
            <person name="Pratscher J."/>
        </authorList>
    </citation>
    <scope>NUCLEOTIDE SEQUENCE [LARGE SCALE GENOMIC DNA]</scope>
    <source>
        <strain evidence="9 10">TVC</strain>
    </source>
</reference>
<comment type="caution">
    <text evidence="9">The sequence shown here is derived from an EMBL/GenBank/DDBJ whole genome shotgun (WGS) entry which is preliminary data.</text>
</comment>
<dbReference type="OrthoDB" id="9814618at2"/>
<evidence type="ECO:0000256" key="6">
    <source>
        <dbReference type="ARBA" id="ARBA00023284"/>
    </source>
</evidence>
<dbReference type="PROSITE" id="PS00195">
    <property type="entry name" value="GLUTAREDOXIN_1"/>
    <property type="match status" value="1"/>
</dbReference>
<dbReference type="InterPro" id="IPR014025">
    <property type="entry name" value="Glutaredoxin_subgr"/>
</dbReference>
<dbReference type="AlphaFoldDB" id="A0A2J7TLU7"/>
<dbReference type="InterPro" id="IPR011900">
    <property type="entry name" value="GRX_bact"/>
</dbReference>
<keyword evidence="3 7" id="KW-0813">Transport</keyword>
<dbReference type="PRINTS" id="PR00160">
    <property type="entry name" value="GLUTAREDOXIN"/>
</dbReference>
<dbReference type="CDD" id="cd03418">
    <property type="entry name" value="GRX_GRXb_1_3_like"/>
    <property type="match status" value="1"/>
</dbReference>
<evidence type="ECO:0000256" key="7">
    <source>
        <dbReference type="RuleBase" id="RU364065"/>
    </source>
</evidence>
<keyword evidence="7" id="KW-0963">Cytoplasm</keyword>
<dbReference type="PANTHER" id="PTHR45694">
    <property type="entry name" value="GLUTAREDOXIN 2"/>
    <property type="match status" value="1"/>
</dbReference>
<dbReference type="GO" id="GO:0005737">
    <property type="term" value="C:cytoplasm"/>
    <property type="evidence" value="ECO:0007669"/>
    <property type="project" value="TreeGrafter"/>
</dbReference>
<evidence type="ECO:0000256" key="5">
    <source>
        <dbReference type="ARBA" id="ARBA00023157"/>
    </source>
</evidence>
<dbReference type="EMBL" id="PDZR01000001">
    <property type="protein sequence ID" value="PNG27738.1"/>
    <property type="molecule type" value="Genomic_DNA"/>
</dbReference>
<dbReference type="PANTHER" id="PTHR45694:SF18">
    <property type="entry name" value="GLUTAREDOXIN-1-RELATED"/>
    <property type="match status" value="1"/>
</dbReference>
<evidence type="ECO:0000313" key="9">
    <source>
        <dbReference type="EMBL" id="PNG27738.1"/>
    </source>
</evidence>
<dbReference type="GO" id="GO:0045454">
    <property type="term" value="P:cell redox homeostasis"/>
    <property type="evidence" value="ECO:0007669"/>
    <property type="project" value="InterPro"/>
</dbReference>
<evidence type="ECO:0000256" key="3">
    <source>
        <dbReference type="ARBA" id="ARBA00022448"/>
    </source>
</evidence>